<dbReference type="Proteomes" id="UP000265120">
    <property type="component" value="Unassembled WGS sequence"/>
</dbReference>
<dbReference type="STRING" id="244447.ENSCSEP00000013445"/>
<evidence type="ECO:0000256" key="7">
    <source>
        <dbReference type="ARBA" id="ARBA00023212"/>
    </source>
</evidence>
<evidence type="ECO:0000313" key="11">
    <source>
        <dbReference type="Proteomes" id="UP000265120"/>
    </source>
</evidence>
<organism evidence="10 11">
    <name type="scientific">Cynoglossus semilaevis</name>
    <name type="common">Tongue sole</name>
    <dbReference type="NCBI Taxonomy" id="244447"/>
    <lineage>
        <taxon>Eukaryota</taxon>
        <taxon>Metazoa</taxon>
        <taxon>Chordata</taxon>
        <taxon>Craniata</taxon>
        <taxon>Vertebrata</taxon>
        <taxon>Euteleostomi</taxon>
        <taxon>Actinopterygii</taxon>
        <taxon>Neopterygii</taxon>
        <taxon>Teleostei</taxon>
        <taxon>Neoteleostei</taxon>
        <taxon>Acanthomorphata</taxon>
        <taxon>Carangaria</taxon>
        <taxon>Pleuronectiformes</taxon>
        <taxon>Pleuronectoidei</taxon>
        <taxon>Cynoglossidae</taxon>
        <taxon>Cynoglossinae</taxon>
        <taxon>Cynoglossus</taxon>
    </lineage>
</organism>
<dbReference type="InterPro" id="IPR009290">
    <property type="entry name" value="Radial_spoke_3"/>
</dbReference>
<comment type="subcellular location">
    <subcellularLocation>
        <location evidence="1">Cytoplasm</location>
        <location evidence="1">Cytoskeleton</location>
        <location evidence="1">Flagellum axoneme</location>
    </subcellularLocation>
</comment>
<evidence type="ECO:0000313" key="10">
    <source>
        <dbReference type="Ensembl" id="ENSCSEP00000013445.1"/>
    </source>
</evidence>
<keyword evidence="8" id="KW-0966">Cell projection</keyword>
<protein>
    <submittedName>
        <fullName evidence="10">Radial spoke head 3</fullName>
    </submittedName>
</protein>
<evidence type="ECO:0000256" key="3">
    <source>
        <dbReference type="ARBA" id="ARBA00022490"/>
    </source>
</evidence>
<keyword evidence="7" id="KW-0206">Cytoskeleton</keyword>
<evidence type="ECO:0000256" key="1">
    <source>
        <dbReference type="ARBA" id="ARBA00004611"/>
    </source>
</evidence>
<evidence type="ECO:0000256" key="5">
    <source>
        <dbReference type="ARBA" id="ARBA00022846"/>
    </source>
</evidence>
<keyword evidence="6" id="KW-0969">Cilium</keyword>
<name>A0A3P8VLX4_CYNSE</name>
<dbReference type="GeneTree" id="ENSGT00390000004172"/>
<evidence type="ECO:0000256" key="6">
    <source>
        <dbReference type="ARBA" id="ARBA00023069"/>
    </source>
</evidence>
<comment type="similarity">
    <text evidence="2">Belongs to the flagellar radial spoke RSP3 family.</text>
</comment>
<dbReference type="Pfam" id="PF06098">
    <property type="entry name" value="Radial_spoke_3"/>
    <property type="match status" value="1"/>
</dbReference>
<keyword evidence="11" id="KW-1185">Reference proteome</keyword>
<accession>A0A3P8VLX4</accession>
<proteinExistence type="inferred from homology"/>
<dbReference type="PANTHER" id="PTHR21648:SF0">
    <property type="entry name" value="RADIAL SPOKE HEAD PROTEIN 3 HOMOLOG"/>
    <property type="match status" value="1"/>
</dbReference>
<evidence type="ECO:0000256" key="4">
    <source>
        <dbReference type="ARBA" id="ARBA00022553"/>
    </source>
</evidence>
<evidence type="ECO:0000256" key="9">
    <source>
        <dbReference type="SAM" id="Coils"/>
    </source>
</evidence>
<reference evidence="10" key="1">
    <citation type="submission" date="2025-08" db="UniProtKB">
        <authorList>
            <consortium name="Ensembl"/>
        </authorList>
    </citation>
    <scope>IDENTIFICATION</scope>
</reference>
<keyword evidence="3" id="KW-0963">Cytoplasm</keyword>
<evidence type="ECO:0000256" key="2">
    <source>
        <dbReference type="ARBA" id="ARBA00006737"/>
    </source>
</evidence>
<dbReference type="Ensembl" id="ENSCSET00000013605.1">
    <property type="protein sequence ID" value="ENSCSEP00000013445.1"/>
    <property type="gene ID" value="ENSCSEG00000008664.1"/>
</dbReference>
<keyword evidence="9" id="KW-0175">Coiled coil</keyword>
<dbReference type="InParanoid" id="A0A3P8VLX4"/>
<feature type="coiled-coil region" evidence="9">
    <location>
        <begin position="96"/>
        <end position="130"/>
    </location>
</feature>
<dbReference type="AlphaFoldDB" id="A0A3P8VLX4"/>
<sequence>MTIQPAVFPPFEFSQSAIPETTTTSKPLAEGTGCQTDTLPFVPPIVIPPKTGRDAATQLEERDLIVFDRDVRPVVEILVGKTIEQSLLEVMEEEELAFVRAQQKALQEILNEERAQVHRLQEQERRHREAKESKMAQQWKVLMKEKETAEKIAAWAYTQRYLADLKPTVITTLKNDGFLYDPVERDLETNFMPGLLSEIYVVMEGRQAAREVLDTVMYQVSHIRLKVLRAAQRAVHFKLSTFYLFLDKSYLYLIIQVILSKNSYSEGNWTE</sequence>
<keyword evidence="4" id="KW-0597">Phosphoprotein</keyword>
<keyword evidence="5" id="KW-0282">Flagellum</keyword>
<dbReference type="GO" id="GO:0005929">
    <property type="term" value="C:cilium"/>
    <property type="evidence" value="ECO:0007669"/>
    <property type="project" value="TreeGrafter"/>
</dbReference>
<evidence type="ECO:0000256" key="8">
    <source>
        <dbReference type="ARBA" id="ARBA00023273"/>
    </source>
</evidence>
<dbReference type="PANTHER" id="PTHR21648">
    <property type="entry name" value="FLAGELLAR RADIAL SPOKE PROTEIN 3"/>
    <property type="match status" value="1"/>
</dbReference>
<reference evidence="10" key="2">
    <citation type="submission" date="2025-09" db="UniProtKB">
        <authorList>
            <consortium name="Ensembl"/>
        </authorList>
    </citation>
    <scope>IDENTIFICATION</scope>
</reference>